<dbReference type="EMBL" id="BOMI01000059">
    <property type="protein sequence ID" value="GID74471.1"/>
    <property type="molecule type" value="Genomic_DNA"/>
</dbReference>
<reference evidence="1 2" key="1">
    <citation type="submission" date="2021-01" db="EMBL/GenBank/DDBJ databases">
        <title>Whole genome shotgun sequence of Actinoplanes deccanensis NBRC 13994.</title>
        <authorList>
            <person name="Komaki H."/>
            <person name="Tamura T."/>
        </authorList>
    </citation>
    <scope>NUCLEOTIDE SEQUENCE [LARGE SCALE GENOMIC DNA]</scope>
    <source>
        <strain evidence="1 2">NBRC 13994</strain>
    </source>
</reference>
<name>A0ABQ3Y393_9ACTN</name>
<evidence type="ECO:0000313" key="2">
    <source>
        <dbReference type="Proteomes" id="UP000609879"/>
    </source>
</evidence>
<sequence>MTSPEHAVLVTYALSDDRYGEESDRKAIYALQGRLRNAIEAAGAGEFDGNLFGGGEVELYAYGPDASRLFAAMEPELRAFPARPAHVVLRFGEADDPTAAKQRIDL</sequence>
<dbReference type="RefSeq" id="WP_203762854.1">
    <property type="nucleotide sequence ID" value="NZ_BAAABO010000006.1"/>
</dbReference>
<protein>
    <submittedName>
        <fullName evidence="1">Uncharacterized protein</fullName>
    </submittedName>
</protein>
<comment type="caution">
    <text evidence="1">The sequence shown here is derived from an EMBL/GenBank/DDBJ whole genome shotgun (WGS) entry which is preliminary data.</text>
</comment>
<proteinExistence type="predicted"/>
<organism evidence="1 2">
    <name type="scientific">Paractinoplanes deccanensis</name>
    <dbReference type="NCBI Taxonomy" id="113561"/>
    <lineage>
        <taxon>Bacteria</taxon>
        <taxon>Bacillati</taxon>
        <taxon>Actinomycetota</taxon>
        <taxon>Actinomycetes</taxon>
        <taxon>Micromonosporales</taxon>
        <taxon>Micromonosporaceae</taxon>
        <taxon>Paractinoplanes</taxon>
    </lineage>
</organism>
<keyword evidence="2" id="KW-1185">Reference proteome</keyword>
<evidence type="ECO:0000313" key="1">
    <source>
        <dbReference type="EMBL" id="GID74471.1"/>
    </source>
</evidence>
<accession>A0ABQ3Y393</accession>
<gene>
    <name evidence="1" type="ORF">Ade02nite_31120</name>
</gene>
<dbReference type="Proteomes" id="UP000609879">
    <property type="component" value="Unassembled WGS sequence"/>
</dbReference>